<reference evidence="8 9" key="1">
    <citation type="submission" date="2023-09" db="EMBL/GenBank/DDBJ databases">
        <authorList>
            <person name="Wang M."/>
        </authorList>
    </citation>
    <scope>NUCLEOTIDE SEQUENCE [LARGE SCALE GENOMIC DNA]</scope>
    <source>
        <strain evidence="8">GT-2023</strain>
        <tissue evidence="8">Liver</tissue>
    </source>
</reference>
<dbReference type="InterPro" id="IPR027417">
    <property type="entry name" value="P-loop_NTPase"/>
</dbReference>
<dbReference type="CDD" id="cd01671">
    <property type="entry name" value="CARD"/>
    <property type="match status" value="1"/>
</dbReference>
<keyword evidence="4" id="KW-0677">Repeat</keyword>
<dbReference type="InterPro" id="IPR003593">
    <property type="entry name" value="AAA+_ATPase"/>
</dbReference>
<dbReference type="Pfam" id="PF05729">
    <property type="entry name" value="NACHT"/>
    <property type="match status" value="1"/>
</dbReference>
<dbReference type="Gene3D" id="3.40.50.300">
    <property type="entry name" value="P-loop containing nucleotide triphosphate hydrolases"/>
    <property type="match status" value="1"/>
</dbReference>
<evidence type="ECO:0000259" key="7">
    <source>
        <dbReference type="PROSITE" id="PS50837"/>
    </source>
</evidence>
<gene>
    <name evidence="8" type="ORF">QQF64_025419</name>
</gene>
<dbReference type="InterPro" id="IPR011029">
    <property type="entry name" value="DEATH-like_dom_sf"/>
</dbReference>
<dbReference type="SMART" id="SM00114">
    <property type="entry name" value="CARD"/>
    <property type="match status" value="1"/>
</dbReference>
<proteinExistence type="predicted"/>
<keyword evidence="3" id="KW-0399">Innate immunity</keyword>
<feature type="domain" description="NACHT" evidence="7">
    <location>
        <begin position="206"/>
        <end position="322"/>
    </location>
</feature>
<name>A0ABR3NPN6_9TELE</name>
<dbReference type="PROSITE" id="PS50209">
    <property type="entry name" value="CARD"/>
    <property type="match status" value="1"/>
</dbReference>
<dbReference type="InterPro" id="IPR001315">
    <property type="entry name" value="CARD"/>
</dbReference>
<dbReference type="SMART" id="SM00382">
    <property type="entry name" value="AAA"/>
    <property type="match status" value="1"/>
</dbReference>
<keyword evidence="5" id="KW-0391">Immunity</keyword>
<dbReference type="SUPFAM" id="SSF52540">
    <property type="entry name" value="P-loop containing nucleoside triphosphate hydrolases"/>
    <property type="match status" value="1"/>
</dbReference>
<evidence type="ECO:0000313" key="9">
    <source>
        <dbReference type="Proteomes" id="UP001558613"/>
    </source>
</evidence>
<dbReference type="Pfam" id="PF17776">
    <property type="entry name" value="NLRC4_HD2"/>
    <property type="match status" value="1"/>
</dbReference>
<organism evidence="8 9">
    <name type="scientific">Cirrhinus molitorella</name>
    <name type="common">mud carp</name>
    <dbReference type="NCBI Taxonomy" id="172907"/>
    <lineage>
        <taxon>Eukaryota</taxon>
        <taxon>Metazoa</taxon>
        <taxon>Chordata</taxon>
        <taxon>Craniata</taxon>
        <taxon>Vertebrata</taxon>
        <taxon>Euteleostomi</taxon>
        <taxon>Actinopterygii</taxon>
        <taxon>Neopterygii</taxon>
        <taxon>Teleostei</taxon>
        <taxon>Ostariophysi</taxon>
        <taxon>Cypriniformes</taxon>
        <taxon>Cyprinidae</taxon>
        <taxon>Labeoninae</taxon>
        <taxon>Labeonini</taxon>
        <taxon>Cirrhinus</taxon>
    </lineage>
</organism>
<keyword evidence="2" id="KW-0963">Cytoplasm</keyword>
<evidence type="ECO:0000256" key="4">
    <source>
        <dbReference type="ARBA" id="ARBA00022737"/>
    </source>
</evidence>
<dbReference type="PANTHER" id="PTHR31594">
    <property type="entry name" value="AIG1-TYPE G DOMAIN-CONTAINING PROTEIN"/>
    <property type="match status" value="1"/>
</dbReference>
<dbReference type="Pfam" id="PF00619">
    <property type="entry name" value="CARD"/>
    <property type="match status" value="1"/>
</dbReference>
<dbReference type="PROSITE" id="PS50837">
    <property type="entry name" value="NACHT"/>
    <property type="match status" value="1"/>
</dbReference>
<dbReference type="SUPFAM" id="SSF47986">
    <property type="entry name" value="DEATH domain"/>
    <property type="match status" value="1"/>
</dbReference>
<dbReference type="EMBL" id="JAYMGO010000003">
    <property type="protein sequence ID" value="KAL1278746.1"/>
    <property type="molecule type" value="Genomic_DNA"/>
</dbReference>
<evidence type="ECO:0000256" key="3">
    <source>
        <dbReference type="ARBA" id="ARBA00022588"/>
    </source>
</evidence>
<sequence length="2469" mass="286928">MACAQQKAADYLKNARINLVTDLKTLPLIIENLYKKNVFNDHEVDALKAERTEFDKARCILDWVINKGEEASYELLRILDVTKKRTLDSRLHYWISCFSFRLEDTEASYSFGTKPCQNYQTRLKMKAKSILKKQRKNCHKYQDEKAPVNFSFIPVVLETDSVMKMQCKIKFKNKKCKKMRPKKLRAYIPNKEQALSPEDLLRWQDKNILIIGKPGIGKTTVVQEMLRLWAEKDNRELDYMFYFDESVLAHNSVANLKSLLFDVYFNPMDKDREDVFQDIEENSENVVIVFDGVTDLEENSVLGKIMNHELLPDAKIVITCRSEVEDDPLFFDWPTRKVYVQGFSEESIQNYYKMMLGPNSDLVNIVLKNQELFSLSHVPIYAFMVASFMPFTSDTKNNHPHTVTEMYIHIFRLAVKTHGKIKQIMQIDEYLRGIKDQVYHLMKNAFDATLMKTINLSTRKSDETDLCHAFLKKITTMDSHSSGKIYCAFLHNTMQEFFSALWLLAHPGKIEDVLRDCQTEEHKHMRHVLPFLSGLLSEQNTRLLECLFPEDQIKKTSDWFIEKLLDTFLQPQSEEFDFLYVCQCLYELQSPKACLMFLEKMDHQLEPDVNLDPHQCCALSYVIAQSRDKEVYLNLEDCSVTDVGMNIMLSCSPNIRLKTCKEPLKQITFFQEFFHKASQCCCRFFDVKEQCNPQKCNALLDLYSHVKNYETQTGRSFLPALQSVFQSAPDVWIIDLSQRKTSILLEVLKLQTEKKPVELRGCSEEESEIMSFLQCLPYISQLRLSNLSENFQSRFLLSLFIKAAEIETQTGEQMLKLLTLVYNYRYLSHEITDRIKLSDFLLDLCSHLKNYETQTGRSFLPSLQSVFQTYDLIIDLSQRKSSILLEVLKLQTERKPVELRGCLEEESEVMSFLQCLPYISELRFYFRDIKGMRMSALKFLLSLSAAAVRNDTVTGTTFSTMLLFVCSYETFPFDEYNAEVQSDFLLDLYSHVKHYETPTGRSFLPALQSVFQSAPDVWIIDLSQRKTSILLEVLKLQTKKKPVELREYSEEESEMMSFLQCLPYISQLRFSESVKGRFLLSLFIKAAEIETQTGDQMLKLLTSVCNCRSFPYEWIDRIKQSDFLLDLYSHVKHYETQTGRSFLPALQSVFQSPDVWIIDLSQRKTSILLEVLKLQTEKKPVELREYSEEESEMMSFLKCLPCISQLRFSESVQNRFLLSLFIKAAEIETQTGDQMLKLLTSVCSYSSFPYEWTDRIKQSDFLLDLCSHVKSYETQTGRSFLPALQSVFQSAPDVWIIDLSQRKSSILLEVLKLQTKKKPVELRGCSEEESEIMSFLQCVPYISHLRVFNLNQSVQIRFLLSLFIKAAQFQTQTGEQMLKLLPSVCSSFPYERTDRIKQSDFLLDLCSHVKSYETQTGRSFLPELQSVFQSAPDVWIIDLSQRKSSILLEVLKLQTKKKPVELRGYSEEESEMMSFLQCLPYISQLRFSNLSQNVKSRFLLSLFIKAAEIERQTGDQMMNLLTSVCNYRSFPYERTNSIKQSDFLLDLYSHVKHYETQTGRSFLPALQSVFQLPNVWIIDLSQRKTSILLEVLKLQTEKKPVELRGCSEEESEMKSFLQCLPYISQLRFSDIDQNGLLQSLFIKAAEIETQTGEQMLKHLTSVCNYRSFSYEWTNRIKRSDFLLDLYSHVKHYETQTGRSFLPALQSVFQSPDVWIIDLSQRKTSILLEVLKLQTEKKPVKLRGCSEEESEMKSFLQCLPYISQLRFCFSDVEGMWMSALRFLLSLSAAAVRNDTVTGTRFSTLLSFVCSYESFPFDEEYDDYSADDQSDFLLDLYSHVKNYETQTGRSFLPALQSVFQSPDVWIIDLSQRKTSILLEVLKLQTEKKPVKLRGCSEEESEIMSFLQCLPYISQLRFHQKYLQLWRFLLSLFIKAAEIETQTGEQMLKLLTSVCSYSSFPYERTHSIKQSDFLLDLYSHVKHYETQTGRSFLPALQSVFQSAPDVWIIDLSQRKTSILLEVLKLQTKKKPVELRGCSEEESEMMSFLQCLPYISQLSFEFTESVKGRFLLSLFIKAAEIETQTGEQMLKLLTSVCSYSSFPYERTDRIKQSDFLLDLYSHVKHYETQTGRSFLPALQSVFQSAPDVWIIDLSQRKSSILLEVLKLQTKKKPVKLRGCSEEESEMKSFLQCLPYISQLSFLTWMHLAFRFLLSLFIKAAEIETQTGEQMLKLLTSVCSYSSFPYERTDRIKQSDFLLDLYSHVKHYETQTGRSFLPALRSVFQSAPGVWIIDLSQRKTSILLEVLKLQTKKKPVELRGCSEEESEMKSFLQCLPYISQLSCAKSLLLQFLAHVRPEEAESLSQALGEELDLSQTQMDLQVCRGLNLILEYSEGLAELDLSQCHLTDDNLDLLLPNLHKAHNIDLSGNYITDFGAQKIHNIVTHNSNIKTVRLFNNRIEFKELFSTSPRFEIW</sequence>
<evidence type="ECO:0000259" key="6">
    <source>
        <dbReference type="PROSITE" id="PS50209"/>
    </source>
</evidence>
<dbReference type="SUPFAM" id="SSF52047">
    <property type="entry name" value="RNI-like"/>
    <property type="match status" value="2"/>
</dbReference>
<keyword evidence="9" id="KW-1185">Reference proteome</keyword>
<dbReference type="Gene3D" id="1.10.533.10">
    <property type="entry name" value="Death Domain, Fas"/>
    <property type="match status" value="1"/>
</dbReference>
<protein>
    <recommendedName>
        <fullName evidence="10">NACHT domain-containing protein</fullName>
    </recommendedName>
</protein>
<comment type="caution">
    <text evidence="8">The sequence shown here is derived from an EMBL/GenBank/DDBJ whole genome shotgun (WGS) entry which is preliminary data.</text>
</comment>
<evidence type="ECO:0008006" key="10">
    <source>
        <dbReference type="Google" id="ProtNLM"/>
    </source>
</evidence>
<evidence type="ECO:0000256" key="2">
    <source>
        <dbReference type="ARBA" id="ARBA00022490"/>
    </source>
</evidence>
<comment type="subcellular location">
    <subcellularLocation>
        <location evidence="1">Cytoplasm</location>
    </subcellularLocation>
</comment>
<dbReference type="InterPro" id="IPR052090">
    <property type="entry name" value="Cytolytic_pore-forming_toxin"/>
</dbReference>
<dbReference type="InterPro" id="IPR007111">
    <property type="entry name" value="NACHT_NTPase"/>
</dbReference>
<dbReference type="Proteomes" id="UP001558613">
    <property type="component" value="Unassembled WGS sequence"/>
</dbReference>
<evidence type="ECO:0000256" key="1">
    <source>
        <dbReference type="ARBA" id="ARBA00004496"/>
    </source>
</evidence>
<accession>A0ABR3NPN6</accession>
<evidence type="ECO:0000313" key="8">
    <source>
        <dbReference type="EMBL" id="KAL1278746.1"/>
    </source>
</evidence>
<dbReference type="Gene3D" id="1.20.58.1200">
    <property type="entry name" value="RNA silencing suppressor P21, N-terminal domain"/>
    <property type="match status" value="12"/>
</dbReference>
<feature type="domain" description="CARD" evidence="6">
    <location>
        <begin position="4"/>
        <end position="79"/>
    </location>
</feature>
<dbReference type="PANTHER" id="PTHR31594:SF16">
    <property type="entry name" value="SI:CH211-281L24.3"/>
    <property type="match status" value="1"/>
</dbReference>
<dbReference type="InterPro" id="IPR041267">
    <property type="entry name" value="NLRP_HD2"/>
</dbReference>
<evidence type="ECO:0000256" key="5">
    <source>
        <dbReference type="ARBA" id="ARBA00022859"/>
    </source>
</evidence>